<accession>A0A0K1Q2G5</accession>
<dbReference type="InterPro" id="IPR008514">
    <property type="entry name" value="T6SS_Hcp"/>
</dbReference>
<dbReference type="EMBL" id="CP012333">
    <property type="protein sequence ID" value="AKU99831.1"/>
    <property type="molecule type" value="Genomic_DNA"/>
</dbReference>
<reference evidence="1 2" key="1">
    <citation type="submission" date="2015-08" db="EMBL/GenBank/DDBJ databases">
        <authorList>
            <person name="Babu N.S."/>
            <person name="Beckwith C.J."/>
            <person name="Beseler K.G."/>
            <person name="Brison A."/>
            <person name="Carone J.V."/>
            <person name="Caskin T.P."/>
            <person name="Diamond M."/>
            <person name="Durham M.E."/>
            <person name="Foxe J.M."/>
            <person name="Go M."/>
            <person name="Henderson B.A."/>
            <person name="Jones I.B."/>
            <person name="McGettigan J.A."/>
            <person name="Micheletti S.J."/>
            <person name="Nasrallah M.E."/>
            <person name="Ortiz D."/>
            <person name="Piller C.R."/>
            <person name="Privatt S.R."/>
            <person name="Schneider S.L."/>
            <person name="Sharp S."/>
            <person name="Smith T.C."/>
            <person name="Stanton J.D."/>
            <person name="Ullery H.E."/>
            <person name="Wilson R.J."/>
            <person name="Serrano M.G."/>
            <person name="Buck G."/>
            <person name="Lee V."/>
            <person name="Wang Y."/>
            <person name="Carvalho R."/>
            <person name="Voegtly L."/>
            <person name="Shi R."/>
            <person name="Duckworth R."/>
            <person name="Johnson A."/>
            <person name="Loviza R."/>
            <person name="Walstead R."/>
            <person name="Shah Z."/>
            <person name="Kiflezghi M."/>
            <person name="Wade K."/>
            <person name="Ball S.L."/>
            <person name="Bradley K.W."/>
            <person name="Asai D.J."/>
            <person name="Bowman C.A."/>
            <person name="Russell D.A."/>
            <person name="Pope W.H."/>
            <person name="Jacobs-Sera D."/>
            <person name="Hendrix R.W."/>
            <person name="Hatfull G.F."/>
        </authorList>
    </citation>
    <scope>NUCLEOTIDE SEQUENCE [LARGE SCALE GENOMIC DNA]</scope>
    <source>
        <strain evidence="1 2">DSM 27648</strain>
    </source>
</reference>
<evidence type="ECO:0000313" key="2">
    <source>
        <dbReference type="Proteomes" id="UP000064967"/>
    </source>
</evidence>
<protein>
    <submittedName>
        <fullName evidence="1">Uncharacterized protein</fullName>
    </submittedName>
</protein>
<dbReference type="Pfam" id="PF05638">
    <property type="entry name" value="T6SS_HCP"/>
    <property type="match status" value="1"/>
</dbReference>
<evidence type="ECO:0000313" key="1">
    <source>
        <dbReference type="EMBL" id="AKU99831.1"/>
    </source>
</evidence>
<keyword evidence="2" id="KW-1185">Reference proteome</keyword>
<dbReference type="OrthoDB" id="119701at2"/>
<dbReference type="AlphaFoldDB" id="A0A0K1Q2G5"/>
<dbReference type="KEGG" id="llu:AKJ09_06495"/>
<proteinExistence type="predicted"/>
<dbReference type="Gene3D" id="2.30.110.20">
    <property type="entry name" value="Hcp1-like"/>
    <property type="match status" value="1"/>
</dbReference>
<name>A0A0K1Q2G5_9BACT</name>
<gene>
    <name evidence="1" type="ORF">AKJ09_06495</name>
</gene>
<organism evidence="1 2">
    <name type="scientific">Labilithrix luteola</name>
    <dbReference type="NCBI Taxonomy" id="1391654"/>
    <lineage>
        <taxon>Bacteria</taxon>
        <taxon>Pseudomonadati</taxon>
        <taxon>Myxococcota</taxon>
        <taxon>Polyangia</taxon>
        <taxon>Polyangiales</taxon>
        <taxon>Labilitrichaceae</taxon>
        <taxon>Labilithrix</taxon>
    </lineage>
</organism>
<dbReference type="Proteomes" id="UP000064967">
    <property type="component" value="Chromosome"/>
</dbReference>
<dbReference type="InterPro" id="IPR036624">
    <property type="entry name" value="Hcp1-lik_sf"/>
</dbReference>
<sequence length="160" mass="16936">MHSSARTLVRSVAGLVSGLAVLVAPAMAFALDGTLTVEATRSKIPAERFIGVKYELKTPRDASSGLATGRRQHSPVCVYRQTGATSVTFFQAAVTNESFKTVTLDISNGSRMKLTNAGVASYGLVGGAEGKDLEEICFSFQRIEFTVKGNMAADDLGARN</sequence>
<dbReference type="RefSeq" id="WP_146651218.1">
    <property type="nucleotide sequence ID" value="NZ_CP012333.1"/>
</dbReference>
<dbReference type="SUPFAM" id="SSF141452">
    <property type="entry name" value="Hcp1-like"/>
    <property type="match status" value="1"/>
</dbReference>